<accession>A0A8S3U2D3</accession>
<proteinExistence type="predicted"/>
<dbReference type="AlphaFoldDB" id="A0A8S3U2D3"/>
<organism evidence="1 2">
    <name type="scientific">Mytilus edulis</name>
    <name type="common">Blue mussel</name>
    <dbReference type="NCBI Taxonomy" id="6550"/>
    <lineage>
        <taxon>Eukaryota</taxon>
        <taxon>Metazoa</taxon>
        <taxon>Spiralia</taxon>
        <taxon>Lophotrochozoa</taxon>
        <taxon>Mollusca</taxon>
        <taxon>Bivalvia</taxon>
        <taxon>Autobranchia</taxon>
        <taxon>Pteriomorphia</taxon>
        <taxon>Mytilida</taxon>
        <taxon>Mytiloidea</taxon>
        <taxon>Mytilidae</taxon>
        <taxon>Mytilinae</taxon>
        <taxon>Mytilus</taxon>
    </lineage>
</organism>
<dbReference type="OrthoDB" id="6152269at2759"/>
<protein>
    <submittedName>
        <fullName evidence="1">Uncharacterized protein</fullName>
    </submittedName>
</protein>
<evidence type="ECO:0000313" key="1">
    <source>
        <dbReference type="EMBL" id="CAG2237637.1"/>
    </source>
</evidence>
<evidence type="ECO:0000313" key="2">
    <source>
        <dbReference type="Proteomes" id="UP000683360"/>
    </source>
</evidence>
<reference evidence="1" key="1">
    <citation type="submission" date="2021-03" db="EMBL/GenBank/DDBJ databases">
        <authorList>
            <person name="Bekaert M."/>
        </authorList>
    </citation>
    <scope>NUCLEOTIDE SEQUENCE</scope>
</reference>
<name>A0A8S3U2D3_MYTED</name>
<dbReference type="EMBL" id="CAJPWZ010002398">
    <property type="protein sequence ID" value="CAG2237637.1"/>
    <property type="molecule type" value="Genomic_DNA"/>
</dbReference>
<gene>
    <name evidence="1" type="ORF">MEDL_50079</name>
</gene>
<sequence length="162" mass="18811">MKGSDLDIMRTIRYIEVCENTDIRFKHDKTYFTMETEDTKPGFTQLRLVYTDHGTPVDIFELCEEIGDEYYFSNFKFKRKFTGCVWSTVHGPCLNDESGQYDMAYCLHKSATANKSLALYGYMCQNIVGTEEHVKNFRMMNSVRDNLTCDKCWKTITSGSFG</sequence>
<keyword evidence="2" id="KW-1185">Reference proteome</keyword>
<dbReference type="Proteomes" id="UP000683360">
    <property type="component" value="Unassembled WGS sequence"/>
</dbReference>
<comment type="caution">
    <text evidence="1">The sequence shown here is derived from an EMBL/GenBank/DDBJ whole genome shotgun (WGS) entry which is preliminary data.</text>
</comment>